<keyword evidence="2" id="KW-1185">Reference proteome</keyword>
<reference evidence="1 2" key="1">
    <citation type="journal article" date="2019" name="Nat. Ecol. Evol.">
        <title>Megaphylogeny resolves global patterns of mushroom evolution.</title>
        <authorList>
            <person name="Varga T."/>
            <person name="Krizsan K."/>
            <person name="Foldi C."/>
            <person name="Dima B."/>
            <person name="Sanchez-Garcia M."/>
            <person name="Sanchez-Ramirez S."/>
            <person name="Szollosi G.J."/>
            <person name="Szarkandi J.G."/>
            <person name="Papp V."/>
            <person name="Albert L."/>
            <person name="Andreopoulos W."/>
            <person name="Angelini C."/>
            <person name="Antonin V."/>
            <person name="Barry K.W."/>
            <person name="Bougher N.L."/>
            <person name="Buchanan P."/>
            <person name="Buyck B."/>
            <person name="Bense V."/>
            <person name="Catcheside P."/>
            <person name="Chovatia M."/>
            <person name="Cooper J."/>
            <person name="Damon W."/>
            <person name="Desjardin D."/>
            <person name="Finy P."/>
            <person name="Geml J."/>
            <person name="Haridas S."/>
            <person name="Hughes K."/>
            <person name="Justo A."/>
            <person name="Karasinski D."/>
            <person name="Kautmanova I."/>
            <person name="Kiss B."/>
            <person name="Kocsube S."/>
            <person name="Kotiranta H."/>
            <person name="LaButti K.M."/>
            <person name="Lechner B.E."/>
            <person name="Liimatainen K."/>
            <person name="Lipzen A."/>
            <person name="Lukacs Z."/>
            <person name="Mihaltcheva S."/>
            <person name="Morgado L.N."/>
            <person name="Niskanen T."/>
            <person name="Noordeloos M.E."/>
            <person name="Ohm R.A."/>
            <person name="Ortiz-Santana B."/>
            <person name="Ovrebo C."/>
            <person name="Racz N."/>
            <person name="Riley R."/>
            <person name="Savchenko A."/>
            <person name="Shiryaev A."/>
            <person name="Soop K."/>
            <person name="Spirin V."/>
            <person name="Szebenyi C."/>
            <person name="Tomsovsky M."/>
            <person name="Tulloss R.E."/>
            <person name="Uehling J."/>
            <person name="Grigoriev I.V."/>
            <person name="Vagvolgyi C."/>
            <person name="Papp T."/>
            <person name="Martin F.M."/>
            <person name="Miettinen O."/>
            <person name="Hibbett D.S."/>
            <person name="Nagy L.G."/>
        </authorList>
    </citation>
    <scope>NUCLEOTIDE SEQUENCE [LARGE SCALE GENOMIC DNA]</scope>
    <source>
        <strain evidence="1 2">NL-1719</strain>
    </source>
</reference>
<protein>
    <submittedName>
        <fullName evidence="1">Uncharacterized protein</fullName>
    </submittedName>
</protein>
<evidence type="ECO:0000313" key="1">
    <source>
        <dbReference type="EMBL" id="TFK61031.1"/>
    </source>
</evidence>
<dbReference type="Proteomes" id="UP000308600">
    <property type="component" value="Unassembled WGS sequence"/>
</dbReference>
<organism evidence="1 2">
    <name type="scientific">Pluteus cervinus</name>
    <dbReference type="NCBI Taxonomy" id="181527"/>
    <lineage>
        <taxon>Eukaryota</taxon>
        <taxon>Fungi</taxon>
        <taxon>Dikarya</taxon>
        <taxon>Basidiomycota</taxon>
        <taxon>Agaricomycotina</taxon>
        <taxon>Agaricomycetes</taxon>
        <taxon>Agaricomycetidae</taxon>
        <taxon>Agaricales</taxon>
        <taxon>Pluteineae</taxon>
        <taxon>Pluteaceae</taxon>
        <taxon>Pluteus</taxon>
    </lineage>
</organism>
<gene>
    <name evidence="1" type="ORF">BDN72DRAFT_485301</name>
</gene>
<evidence type="ECO:0000313" key="2">
    <source>
        <dbReference type="Proteomes" id="UP000308600"/>
    </source>
</evidence>
<dbReference type="EMBL" id="ML208702">
    <property type="protein sequence ID" value="TFK61031.1"/>
    <property type="molecule type" value="Genomic_DNA"/>
</dbReference>
<name>A0ACD3A664_9AGAR</name>
<accession>A0ACD3A664</accession>
<proteinExistence type="predicted"/>
<sequence>MEPENAISSPRKERNQEIYCPQQYPNMPPRRPSITYSAGPHLYLATQTYPDSYHVDTFPTEQHFSLDEPQLDEFSHRTKMKFPCSLVDHDNVGRTQGDRFVLRLNGGLEGLPQDQAHFNLARLVIEIDTRFQAVNRDIDDVEDEIREIAEQFEEIVTTEAPLKQLVALSQDLEDALVAHRGRIAKSIKELQDTLGQMGWGSSIFMSKSMSFQSMQRTMPKPFTEPFMSLARLYGGYPSSF</sequence>